<dbReference type="PROSITE" id="PS51352">
    <property type="entry name" value="THIOREDOXIN_2"/>
    <property type="match status" value="1"/>
</dbReference>
<dbReference type="PANTHER" id="PTHR42852:SF6">
    <property type="entry name" value="THIOL:DISULFIDE INTERCHANGE PROTEIN DSBE"/>
    <property type="match status" value="1"/>
</dbReference>
<keyword evidence="8" id="KW-1185">Reference proteome</keyword>
<evidence type="ECO:0000313" key="7">
    <source>
        <dbReference type="EMBL" id="NKE65501.1"/>
    </source>
</evidence>
<dbReference type="PANTHER" id="PTHR42852">
    <property type="entry name" value="THIOL:DISULFIDE INTERCHANGE PROTEIN DSBE"/>
    <property type="match status" value="1"/>
</dbReference>
<feature type="signal peptide" evidence="5">
    <location>
        <begin position="1"/>
        <end position="17"/>
    </location>
</feature>
<feature type="chain" id="PRO_5031223909" evidence="5">
    <location>
        <begin position="18"/>
        <end position="165"/>
    </location>
</feature>
<keyword evidence="3" id="KW-1015">Disulfide bond</keyword>
<dbReference type="SUPFAM" id="SSF52833">
    <property type="entry name" value="Thioredoxin-like"/>
    <property type="match status" value="1"/>
</dbReference>
<keyword evidence="5" id="KW-0732">Signal</keyword>
<dbReference type="InterPro" id="IPR036249">
    <property type="entry name" value="Thioredoxin-like_sf"/>
</dbReference>
<dbReference type="RefSeq" id="WP_168106621.1">
    <property type="nucleotide sequence ID" value="NZ_VTOX01000002.1"/>
</dbReference>
<keyword evidence="2" id="KW-0201">Cytochrome c-type biogenesis</keyword>
<evidence type="ECO:0000313" key="8">
    <source>
        <dbReference type="Proteomes" id="UP000521868"/>
    </source>
</evidence>
<feature type="domain" description="Thioredoxin" evidence="6">
    <location>
        <begin position="23"/>
        <end position="162"/>
    </location>
</feature>
<comment type="subcellular location">
    <subcellularLocation>
        <location evidence="1">Cell envelope</location>
    </subcellularLocation>
</comment>
<dbReference type="EMBL" id="VTOX01000002">
    <property type="protein sequence ID" value="NKE65501.1"/>
    <property type="molecule type" value="Genomic_DNA"/>
</dbReference>
<name>A0A7X6I5M1_9BURK</name>
<dbReference type="Proteomes" id="UP000521868">
    <property type="component" value="Unassembled WGS sequence"/>
</dbReference>
<reference evidence="7 8" key="1">
    <citation type="journal article" date="2020" name="Nature">
        <title>Bacterial chemolithoautotrophy via manganese oxidation.</title>
        <authorList>
            <person name="Yu H."/>
            <person name="Leadbetter J.R."/>
        </authorList>
    </citation>
    <scope>NUCLEOTIDE SEQUENCE [LARGE SCALE GENOMIC DNA]</scope>
    <source>
        <strain evidence="7 8">RBP-1</strain>
    </source>
</reference>
<protein>
    <submittedName>
        <fullName evidence="7">TlpA family protein disulfide reductase</fullName>
    </submittedName>
</protein>
<evidence type="ECO:0000256" key="4">
    <source>
        <dbReference type="ARBA" id="ARBA00023284"/>
    </source>
</evidence>
<dbReference type="InterPro" id="IPR013766">
    <property type="entry name" value="Thioredoxin_domain"/>
</dbReference>
<evidence type="ECO:0000259" key="6">
    <source>
        <dbReference type="PROSITE" id="PS51352"/>
    </source>
</evidence>
<accession>A0A7X6I5M1</accession>
<evidence type="ECO:0000256" key="1">
    <source>
        <dbReference type="ARBA" id="ARBA00004196"/>
    </source>
</evidence>
<evidence type="ECO:0000256" key="5">
    <source>
        <dbReference type="SAM" id="SignalP"/>
    </source>
</evidence>
<comment type="caution">
    <text evidence="7">The sequence shown here is derived from an EMBL/GenBank/DDBJ whole genome shotgun (WGS) entry which is preliminary data.</text>
</comment>
<dbReference type="InterPro" id="IPR017937">
    <property type="entry name" value="Thioredoxin_CS"/>
</dbReference>
<dbReference type="Gene3D" id="3.40.30.10">
    <property type="entry name" value="Glutaredoxin"/>
    <property type="match status" value="1"/>
</dbReference>
<sequence length="165" mass="18134">MKAVVLALLLAATGAAAKTPGEVEVGQVLRQAPMQGILGPSRLLSDFRGKPLIINVWASWCGPCQAEMPSLQRLAKRAGQQVQVIGISTDDYRDRAESFVRTFDIAFPNFIDSKLRLEHMLGAERLPLTLLVDAEGKVVAKHFGAREWDSPDAMAYLAKHLRLKL</sequence>
<evidence type="ECO:0000256" key="3">
    <source>
        <dbReference type="ARBA" id="ARBA00023157"/>
    </source>
</evidence>
<gene>
    <name evidence="7" type="ORF">RAMLITH_06670</name>
</gene>
<dbReference type="CDD" id="cd02966">
    <property type="entry name" value="TlpA_like_family"/>
    <property type="match status" value="1"/>
</dbReference>
<dbReference type="GO" id="GO:0030313">
    <property type="term" value="C:cell envelope"/>
    <property type="evidence" value="ECO:0007669"/>
    <property type="project" value="UniProtKB-SubCell"/>
</dbReference>
<dbReference type="InterPro" id="IPR013740">
    <property type="entry name" value="Redoxin"/>
</dbReference>
<dbReference type="AlphaFoldDB" id="A0A7X6I5M1"/>
<dbReference type="PROSITE" id="PS00194">
    <property type="entry name" value="THIOREDOXIN_1"/>
    <property type="match status" value="1"/>
</dbReference>
<evidence type="ECO:0000256" key="2">
    <source>
        <dbReference type="ARBA" id="ARBA00022748"/>
    </source>
</evidence>
<dbReference type="GO" id="GO:0017004">
    <property type="term" value="P:cytochrome complex assembly"/>
    <property type="evidence" value="ECO:0007669"/>
    <property type="project" value="UniProtKB-KW"/>
</dbReference>
<dbReference type="Pfam" id="PF08534">
    <property type="entry name" value="Redoxin"/>
    <property type="match status" value="1"/>
</dbReference>
<keyword evidence="4" id="KW-0676">Redox-active center</keyword>
<dbReference type="GO" id="GO:0015036">
    <property type="term" value="F:disulfide oxidoreductase activity"/>
    <property type="evidence" value="ECO:0007669"/>
    <property type="project" value="UniProtKB-ARBA"/>
</dbReference>
<proteinExistence type="predicted"/>
<organism evidence="7 8">
    <name type="scientific">Ramlibacter lithotrophicus</name>
    <dbReference type="NCBI Taxonomy" id="2606681"/>
    <lineage>
        <taxon>Bacteria</taxon>
        <taxon>Pseudomonadati</taxon>
        <taxon>Pseudomonadota</taxon>
        <taxon>Betaproteobacteria</taxon>
        <taxon>Burkholderiales</taxon>
        <taxon>Comamonadaceae</taxon>
        <taxon>Ramlibacter</taxon>
    </lineage>
</organism>
<dbReference type="InterPro" id="IPR050553">
    <property type="entry name" value="Thioredoxin_ResA/DsbE_sf"/>
</dbReference>